<dbReference type="SUPFAM" id="SSF56601">
    <property type="entry name" value="beta-lactamase/transpeptidase-like"/>
    <property type="match status" value="1"/>
</dbReference>
<protein>
    <submittedName>
        <fullName evidence="2">Serine hydrolase</fullName>
    </submittedName>
</protein>
<evidence type="ECO:0000313" key="2">
    <source>
        <dbReference type="EMBL" id="GEM45059.1"/>
    </source>
</evidence>
<evidence type="ECO:0000259" key="1">
    <source>
        <dbReference type="Pfam" id="PF00144"/>
    </source>
</evidence>
<dbReference type="InterPro" id="IPR012338">
    <property type="entry name" value="Beta-lactam/transpept-like"/>
</dbReference>
<keyword evidence="3" id="KW-1185">Reference proteome</keyword>
<evidence type="ECO:0000313" key="3">
    <source>
        <dbReference type="Proteomes" id="UP000321306"/>
    </source>
</evidence>
<reference evidence="2 3" key="1">
    <citation type="submission" date="2019-07" db="EMBL/GenBank/DDBJ databases">
        <title>Whole genome shotgun sequence of Deinococcus cellulosilyticus NBRC 106333.</title>
        <authorList>
            <person name="Hosoyama A."/>
            <person name="Uohara A."/>
            <person name="Ohji S."/>
            <person name="Ichikawa N."/>
        </authorList>
    </citation>
    <scope>NUCLEOTIDE SEQUENCE [LARGE SCALE GENOMIC DNA]</scope>
    <source>
        <strain evidence="2 3">NBRC 106333</strain>
    </source>
</reference>
<organism evidence="2 3">
    <name type="scientific">Deinococcus cellulosilyticus (strain DSM 18568 / NBRC 106333 / KACC 11606 / 5516J-15)</name>
    <dbReference type="NCBI Taxonomy" id="1223518"/>
    <lineage>
        <taxon>Bacteria</taxon>
        <taxon>Thermotogati</taxon>
        <taxon>Deinococcota</taxon>
        <taxon>Deinococci</taxon>
        <taxon>Deinococcales</taxon>
        <taxon>Deinococcaceae</taxon>
        <taxon>Deinococcus</taxon>
    </lineage>
</organism>
<dbReference type="EMBL" id="BJXB01000002">
    <property type="protein sequence ID" value="GEM45059.1"/>
    <property type="molecule type" value="Genomic_DNA"/>
</dbReference>
<dbReference type="InterPro" id="IPR050491">
    <property type="entry name" value="AmpC-like"/>
</dbReference>
<feature type="domain" description="Beta-lactamase-related" evidence="1">
    <location>
        <begin position="9"/>
        <end position="332"/>
    </location>
</feature>
<dbReference type="GO" id="GO:0016787">
    <property type="term" value="F:hydrolase activity"/>
    <property type="evidence" value="ECO:0007669"/>
    <property type="project" value="UniProtKB-KW"/>
</dbReference>
<dbReference type="Pfam" id="PF00144">
    <property type="entry name" value="Beta-lactamase"/>
    <property type="match status" value="1"/>
</dbReference>
<dbReference type="Gene3D" id="3.40.710.10">
    <property type="entry name" value="DD-peptidase/beta-lactamase superfamily"/>
    <property type="match status" value="1"/>
</dbReference>
<accession>A0A511MWW5</accession>
<dbReference type="AlphaFoldDB" id="A0A511MWW5"/>
<dbReference type="Proteomes" id="UP000321306">
    <property type="component" value="Unassembled WGS sequence"/>
</dbReference>
<dbReference type="PANTHER" id="PTHR46825">
    <property type="entry name" value="D-ALANYL-D-ALANINE-CARBOXYPEPTIDASE/ENDOPEPTIDASE AMPH"/>
    <property type="match status" value="1"/>
</dbReference>
<gene>
    <name evidence="2" type="ORF">DC3_06940</name>
</gene>
<keyword evidence="2" id="KW-0378">Hydrolase</keyword>
<comment type="caution">
    <text evidence="2">The sequence shown here is derived from an EMBL/GenBank/DDBJ whole genome shotgun (WGS) entry which is preliminary data.</text>
</comment>
<dbReference type="InterPro" id="IPR001466">
    <property type="entry name" value="Beta-lactam-related"/>
</dbReference>
<name>A0A511MWW5_DEIC1</name>
<proteinExistence type="predicted"/>
<sequence length="349" mass="38720">MLLEERSKEIITQYKLPSLSIVIARDSKILTQATSGVRKYGSPEKVTLQDVHHLGSISKSFTATLIATYVENKKLSFNDTLKDLLPGMKMLKAYEDITIDQLLSHRSGIVANLMEDESWWDGSIPLATRKASFLKTLLQTPLEHDPGKAFEYSNAGYALLAMIAEQVGKKPYEELLDLRIFKPLQMKNCSVGFTWDTSKVTQPWPHILKNNLPSAIPPVYPTQENKTIAGNTEVINGADNVRCPMSDLVRYLQDHLNGENGKKGLLRPDTYRELHKDHHGDDYGYGWVVQQSPEGVVLGHDGSNTLNYARMVLVPKSNLILFGATNIGSENAGTAIEAGMAEAVKLNTP</sequence>
<dbReference type="PANTHER" id="PTHR46825:SF9">
    <property type="entry name" value="BETA-LACTAMASE-RELATED DOMAIN-CONTAINING PROTEIN"/>
    <property type="match status" value="1"/>
</dbReference>